<comment type="caution">
    <text evidence="3">The sequence shown here is derived from an EMBL/GenBank/DDBJ whole genome shotgun (WGS) entry which is preliminary data.</text>
</comment>
<dbReference type="PANTHER" id="PTHR41775:SF1">
    <property type="entry name" value="PEPTIDASE M6-LIKE DOMAIN-CONTAINING PROTEIN"/>
    <property type="match status" value="1"/>
</dbReference>
<evidence type="ECO:0000313" key="4">
    <source>
        <dbReference type="Proteomes" id="UP000712157"/>
    </source>
</evidence>
<evidence type="ECO:0000256" key="1">
    <source>
        <dbReference type="SAM" id="SignalP"/>
    </source>
</evidence>
<evidence type="ECO:0000313" key="3">
    <source>
        <dbReference type="EMBL" id="MBU9738749.1"/>
    </source>
</evidence>
<dbReference type="InterPro" id="IPR008964">
    <property type="entry name" value="Invasin/intimin_cell_adhesion"/>
</dbReference>
<feature type="chain" id="PRO_5037508002" evidence="1">
    <location>
        <begin position="28"/>
        <end position="1133"/>
    </location>
</feature>
<keyword evidence="1" id="KW-0732">Signal</keyword>
<dbReference type="SUPFAM" id="SSF49373">
    <property type="entry name" value="Invasin/intimin cell-adhesion fragments"/>
    <property type="match status" value="1"/>
</dbReference>
<gene>
    <name evidence="3" type="ORF">KTH89_19590</name>
</gene>
<dbReference type="Gene3D" id="2.60.40.1080">
    <property type="match status" value="1"/>
</dbReference>
<dbReference type="Gene3D" id="1.10.3130.20">
    <property type="entry name" value="Phycobilisome linker domain"/>
    <property type="match status" value="2"/>
</dbReference>
<dbReference type="AlphaFoldDB" id="A0A949K215"/>
<dbReference type="RefSeq" id="WP_238722817.1">
    <property type="nucleotide sequence ID" value="NZ_JAHQCW010000041.1"/>
</dbReference>
<dbReference type="InterPro" id="IPR025282">
    <property type="entry name" value="DUF4214"/>
</dbReference>
<organism evidence="3 4">
    <name type="scientific">Diplocloster agilis</name>
    <dbReference type="NCBI Taxonomy" id="2850323"/>
    <lineage>
        <taxon>Bacteria</taxon>
        <taxon>Bacillati</taxon>
        <taxon>Bacillota</taxon>
        <taxon>Clostridia</taxon>
        <taxon>Lachnospirales</taxon>
        <taxon>Lachnospiraceae</taxon>
        <taxon>Diplocloster</taxon>
    </lineage>
</organism>
<dbReference type="Pfam" id="PF02368">
    <property type="entry name" value="Big_2"/>
    <property type="match status" value="1"/>
</dbReference>
<name>A0A949K215_9FIRM</name>
<feature type="domain" description="BIG2" evidence="2">
    <location>
        <begin position="797"/>
        <end position="875"/>
    </location>
</feature>
<protein>
    <submittedName>
        <fullName evidence="3">DUF4214 domain-containing protein</fullName>
    </submittedName>
</protein>
<dbReference type="SMART" id="SM00635">
    <property type="entry name" value="BID_2"/>
    <property type="match status" value="1"/>
</dbReference>
<proteinExistence type="predicted"/>
<accession>A0A949K215</accession>
<dbReference type="PANTHER" id="PTHR41775">
    <property type="entry name" value="SECRETED PROTEIN-RELATED"/>
    <property type="match status" value="1"/>
</dbReference>
<dbReference type="InterPro" id="IPR038255">
    <property type="entry name" value="PBS_linker_sf"/>
</dbReference>
<dbReference type="Gene3D" id="2.160.20.110">
    <property type="match status" value="1"/>
</dbReference>
<dbReference type="InterPro" id="IPR003343">
    <property type="entry name" value="Big_2"/>
</dbReference>
<dbReference type="Proteomes" id="UP000712157">
    <property type="component" value="Unassembled WGS sequence"/>
</dbReference>
<feature type="signal peptide" evidence="1">
    <location>
        <begin position="1"/>
        <end position="27"/>
    </location>
</feature>
<sequence length="1133" mass="126266">MRKLLSYFWKIAICMCFVLLIQMPVYADEVIDEDQIDPQDLLNIEFDHYENESNPHPYSNLPFTKIDNIVIFVRFQDSSEYVNSTTAGYADMTYNSDETSLKNYLKRITYNELTITTSFYPNTAGSYSSVKVSHNSTYYKRQYVDSSTGLVTDGYTNEAERYSREVELITEIMTIVKPQLENSGLNLDYDNDGSIDGISFLFPTYAAGSLDHIEHNDLLWPHKITMSPGEIPVEVNGKYVCTYNVLNKGSMSTGIMGSNLRLSRVIVHEFMHTLGLPDLYRYYDMDAKPLGPWDIMDGGATYPANLTAYYQREYLGYGSKLKIYKETTENITLQAAEYLDPNENYAIIVESDRNPKERFVIENRQIEDGNQDTQKCSGLLVYRIMNDPNGPYDSEGNKSGSDFIFAFRPNESNVNVGDGDIGYAPVSPTNEKGFTTLGKTLGTENQGYDNKTIYYKDGSNSGIIIDNIRINTNNSITFDLSMPESLKGEGTQNNPYEIYTPNDLRMVTAGTANTYYQLMKDLDLSSVNFTTLDHFAGVLEGNGRIIKNLSVTGAFGAGLIDRVEAGAAIRNLNFENPIIHAENGYAGIFSDVSGLLQNIAVYGGNISSKSRAGGLAGILNEGKIIDSYTSATVTANHAGGLISYLNGGEIDSCFVQGAVNGSGQNPVTGAIFSYWVESLKSKVYNTYWDMLKTGQSANGKIFGNNKPSTLAGSYGLQIKTDTKFNVGDIGYPSLICSDHGVVPSGSWSVEDPKVLKCNTSTGVFTCLAAGTSLITYKFDIAGRMCQLNQNIIIESIPVSAIKLNNNKITLTKIGESYKLIASIQPSDATDKTVIWKSSAPATVSVSSSGTITAKGKGKALITATTRDGNKVAECDVLVEVPSPPVTPPVKYTPVEQFVIRLYQKIMDRNFDADGLSYWTNRLLNQQNTAAQVVERFMASDEFKQKNLTNKEYIEILYDVCLNRKYDSDGLVYWNKFLENGASRNYVLNGFIRSPEFAGICKNYGIERGTITLTEPRDQSINLTMFVSRLYREGLGRKIDVEGLNYHINEILSKRVSPVQTARNFILSQEFVNKQLSDDDYIKVLYRTYMGRDFDQDGLDYHKKRLHSGISRETLLINFSDSPEFKQIMSQFNL</sequence>
<reference evidence="3" key="1">
    <citation type="submission" date="2021-06" db="EMBL/GenBank/DDBJ databases">
        <title>Description of novel taxa of the family Lachnospiraceae.</title>
        <authorList>
            <person name="Chaplin A.V."/>
            <person name="Sokolova S.R."/>
            <person name="Pikina A.P."/>
            <person name="Korzhanova M."/>
            <person name="Belova V."/>
            <person name="Korostin D."/>
            <person name="Efimov B.A."/>
        </authorList>
    </citation>
    <scope>NUCLEOTIDE SEQUENCE</scope>
    <source>
        <strain evidence="3">ASD5720</strain>
    </source>
</reference>
<keyword evidence="4" id="KW-1185">Reference proteome</keyword>
<dbReference type="Pfam" id="PF13946">
    <property type="entry name" value="DUF4214"/>
    <property type="match status" value="2"/>
</dbReference>
<evidence type="ECO:0000259" key="2">
    <source>
        <dbReference type="SMART" id="SM00635"/>
    </source>
</evidence>
<dbReference type="EMBL" id="JAHQCW010000041">
    <property type="protein sequence ID" value="MBU9738749.1"/>
    <property type="molecule type" value="Genomic_DNA"/>
</dbReference>